<name>A0ABP4U497_9MICO</name>
<dbReference type="PROSITE" id="PS51257">
    <property type="entry name" value="PROKAR_LIPOPROTEIN"/>
    <property type="match status" value="1"/>
</dbReference>
<evidence type="ECO:0000313" key="3">
    <source>
        <dbReference type="EMBL" id="GAA1698266.1"/>
    </source>
</evidence>
<dbReference type="Pfam" id="PF14230">
    <property type="entry name" value="DUF4333"/>
    <property type="match status" value="2"/>
</dbReference>
<dbReference type="EMBL" id="BAAAPL010000001">
    <property type="protein sequence ID" value="GAA1698266.1"/>
    <property type="molecule type" value="Genomic_DNA"/>
</dbReference>
<dbReference type="Proteomes" id="UP001501690">
    <property type="component" value="Unassembled WGS sequence"/>
</dbReference>
<keyword evidence="4" id="KW-1185">Reference proteome</keyword>
<evidence type="ECO:0000259" key="2">
    <source>
        <dbReference type="Pfam" id="PF14230"/>
    </source>
</evidence>
<evidence type="ECO:0000256" key="1">
    <source>
        <dbReference type="SAM" id="SignalP"/>
    </source>
</evidence>
<evidence type="ECO:0000313" key="4">
    <source>
        <dbReference type="Proteomes" id="UP001501690"/>
    </source>
</evidence>
<feature type="domain" description="DUF4333" evidence="2">
    <location>
        <begin position="18"/>
        <end position="92"/>
    </location>
</feature>
<dbReference type="RefSeq" id="WP_344070947.1">
    <property type="nucleotide sequence ID" value="NZ_BAAAPL010000001.1"/>
</dbReference>
<sequence length="181" mass="18584">MSKKTALAASILLATTAGLAGCSVTFGSSGELTSATLEEGIAERMVEMGAEAPDSIECSGSLSADAGSTTTCEVEHSGVRATLVVYAEDVDGDTLNYSWETEEGSQIVVVDSIMASIDEAFTAEYGESFADIQCPADEVLAIAGAVISCDAVTDGGEVGIVEVVVTSVDGLWVNFDWSFVS</sequence>
<accession>A0ABP4U497</accession>
<proteinExistence type="predicted"/>
<organism evidence="3 4">
    <name type="scientific">Microbacterium sediminicola</name>
    <dbReference type="NCBI Taxonomy" id="415210"/>
    <lineage>
        <taxon>Bacteria</taxon>
        <taxon>Bacillati</taxon>
        <taxon>Actinomycetota</taxon>
        <taxon>Actinomycetes</taxon>
        <taxon>Micrococcales</taxon>
        <taxon>Microbacteriaceae</taxon>
        <taxon>Microbacterium</taxon>
    </lineage>
</organism>
<gene>
    <name evidence="3" type="ORF">GCM10009808_14690</name>
</gene>
<reference evidence="4" key="1">
    <citation type="journal article" date="2019" name="Int. J. Syst. Evol. Microbiol.">
        <title>The Global Catalogue of Microorganisms (GCM) 10K type strain sequencing project: providing services to taxonomists for standard genome sequencing and annotation.</title>
        <authorList>
            <consortium name="The Broad Institute Genomics Platform"/>
            <consortium name="The Broad Institute Genome Sequencing Center for Infectious Disease"/>
            <person name="Wu L."/>
            <person name="Ma J."/>
        </authorList>
    </citation>
    <scope>NUCLEOTIDE SEQUENCE [LARGE SCALE GENOMIC DNA]</scope>
    <source>
        <strain evidence="4">JCM 15577</strain>
    </source>
</reference>
<protein>
    <recommendedName>
        <fullName evidence="2">DUF4333 domain-containing protein</fullName>
    </recommendedName>
</protein>
<comment type="caution">
    <text evidence="3">The sequence shown here is derived from an EMBL/GenBank/DDBJ whole genome shotgun (WGS) entry which is preliminary data.</text>
</comment>
<dbReference type="InterPro" id="IPR025637">
    <property type="entry name" value="DUF4333"/>
</dbReference>
<feature type="signal peptide" evidence="1">
    <location>
        <begin position="1"/>
        <end position="20"/>
    </location>
</feature>
<keyword evidence="1" id="KW-0732">Signal</keyword>
<feature type="chain" id="PRO_5045278941" description="DUF4333 domain-containing protein" evidence="1">
    <location>
        <begin position="21"/>
        <end position="181"/>
    </location>
</feature>
<feature type="domain" description="DUF4333" evidence="2">
    <location>
        <begin position="98"/>
        <end position="170"/>
    </location>
</feature>